<dbReference type="InParanoid" id="A0A078AWB1"/>
<gene>
    <name evidence="4" type="primary">Contig827.g900</name>
    <name evidence="4" type="ORF">STYLEM_14158</name>
</gene>
<accession>A0A078AWB1</accession>
<feature type="region of interest" description="Disordered" evidence="1">
    <location>
        <begin position="510"/>
        <end position="543"/>
    </location>
</feature>
<feature type="compositionally biased region" description="Low complexity" evidence="1">
    <location>
        <begin position="516"/>
        <end position="530"/>
    </location>
</feature>
<reference evidence="4 5" key="1">
    <citation type="submission" date="2014-06" db="EMBL/GenBank/DDBJ databases">
        <authorList>
            <person name="Swart Estienne"/>
        </authorList>
    </citation>
    <scope>NUCLEOTIDE SEQUENCE [LARGE SCALE GENOMIC DNA]</scope>
    <source>
        <strain evidence="4 5">130c</strain>
    </source>
</reference>
<feature type="signal peptide" evidence="2">
    <location>
        <begin position="1"/>
        <end position="19"/>
    </location>
</feature>
<dbReference type="PANTHER" id="PTHR10504:SF131">
    <property type="entry name" value="BPI2 DOMAIN-CONTAINING PROTEIN"/>
    <property type="match status" value="1"/>
</dbReference>
<dbReference type="AlphaFoldDB" id="A0A078AWB1"/>
<protein>
    <submittedName>
        <fullName evidence="4">Lipid-binding serum glycoprotein family protein</fullName>
    </submittedName>
</protein>
<feature type="chain" id="PRO_5001729696" evidence="2">
    <location>
        <begin position="20"/>
        <end position="722"/>
    </location>
</feature>
<dbReference type="EMBL" id="CCKQ01013425">
    <property type="protein sequence ID" value="CDW85088.1"/>
    <property type="molecule type" value="Genomic_DNA"/>
</dbReference>
<sequence length="722" mass="83154">MRKLIILLAAGLVASISLAKDNKPPAIKEEKAGMITSFRKEFLDDYRNQLNTEFLEIFRPFIFPSEDEVHTIQFKNLSIQISSLNITQSYFDQNKTIINFHEKKPNFEIKLSNSTVGISFKYKIMRYADHPELENSSGSGFVKFINANITLLSDFKIDKAIFLPQIEELSLLYEDIDLQLTQNALKQGDTDDEQKHTDDSDISQFINEIKEMIKKTYVGKLSKDQLSLLQSYISAEILDFPSKFDIQDVNLTLDLGLIGDGVIVTDNYLSIIQDGSLSFKGINQTGPKDYTQMPIHADGGQDLQVFISQYTLGKMIEAAVELDFFKYYIANQTTDNIDSIISEFEDSFGRHDDNSILMEGIKNMTLHRPTVKVETDKTTIEFYAEVHILNPFEKSYDVAQVDMKLTSGIKFKINSDFMITGYLDTLNMDVVQFLPFYNTTTQAKDIKTRVGFLGPLIQSYCNQKLDDGLQIPIPDSLKKYIKNQKVYNKHGYLLMDADIDFRNFDLPYNETENKQDNNSTIDSSQDNNDSNTDDKNQNSDTETTFVQRRLRQLQDHQYRSDEEDEESHDNNQKARGSKHRFSPNERKEAQDRFYLLVEQVYDVDIKNGKNPPTKREELMKSMFEIYRANDSSNATANWTPEMKETHKQIKEDFKTGKLSIKDLDVMKLAEIGLKVLESSFKKVEKEIEQVGQIIEKEFERDVKVLGKTEKNVEKFFRGIFGG</sequence>
<dbReference type="InterPro" id="IPR032942">
    <property type="entry name" value="BPI/LBP/Plunc"/>
</dbReference>
<dbReference type="PANTHER" id="PTHR10504">
    <property type="entry name" value="BACTERICIDAL PERMEABILITY-INCREASING BPI PROTEIN-RELATED"/>
    <property type="match status" value="1"/>
</dbReference>
<organism evidence="4 5">
    <name type="scientific">Stylonychia lemnae</name>
    <name type="common">Ciliate</name>
    <dbReference type="NCBI Taxonomy" id="5949"/>
    <lineage>
        <taxon>Eukaryota</taxon>
        <taxon>Sar</taxon>
        <taxon>Alveolata</taxon>
        <taxon>Ciliophora</taxon>
        <taxon>Intramacronucleata</taxon>
        <taxon>Spirotrichea</taxon>
        <taxon>Stichotrichia</taxon>
        <taxon>Sporadotrichida</taxon>
        <taxon>Oxytrichidae</taxon>
        <taxon>Stylonychinae</taxon>
        <taxon>Stylonychia</taxon>
    </lineage>
</organism>
<evidence type="ECO:0000256" key="2">
    <source>
        <dbReference type="SAM" id="SignalP"/>
    </source>
</evidence>
<dbReference type="InterPro" id="IPR001124">
    <property type="entry name" value="Lipid-bd_serum_glycop_C"/>
</dbReference>
<dbReference type="Gene3D" id="3.15.20.10">
    <property type="entry name" value="Bactericidal permeability-increasing protein, domain 2"/>
    <property type="match status" value="1"/>
</dbReference>
<evidence type="ECO:0000256" key="1">
    <source>
        <dbReference type="SAM" id="MobiDB-lite"/>
    </source>
</evidence>
<dbReference type="GO" id="GO:0008289">
    <property type="term" value="F:lipid binding"/>
    <property type="evidence" value="ECO:0007669"/>
    <property type="project" value="InterPro"/>
</dbReference>
<feature type="region of interest" description="Disordered" evidence="1">
    <location>
        <begin position="556"/>
        <end position="587"/>
    </location>
</feature>
<evidence type="ECO:0000313" key="4">
    <source>
        <dbReference type="EMBL" id="CDW85088.1"/>
    </source>
</evidence>
<dbReference type="Pfam" id="PF02886">
    <property type="entry name" value="LBP_BPI_CETP_C"/>
    <property type="match status" value="1"/>
</dbReference>
<feature type="domain" description="Lipid-binding serum glycoprotein C-terminal" evidence="3">
    <location>
        <begin position="361"/>
        <end position="501"/>
    </location>
</feature>
<name>A0A078AWB1_STYLE</name>
<keyword evidence="5" id="KW-1185">Reference proteome</keyword>
<keyword evidence="2" id="KW-0732">Signal</keyword>
<dbReference type="Proteomes" id="UP000039865">
    <property type="component" value="Unassembled WGS sequence"/>
</dbReference>
<proteinExistence type="predicted"/>
<evidence type="ECO:0000259" key="3">
    <source>
        <dbReference type="Pfam" id="PF02886"/>
    </source>
</evidence>
<evidence type="ECO:0000313" key="5">
    <source>
        <dbReference type="Proteomes" id="UP000039865"/>
    </source>
</evidence>
<dbReference type="SUPFAM" id="SSF55394">
    <property type="entry name" value="Bactericidal permeability-increasing protein, BPI"/>
    <property type="match status" value="1"/>
</dbReference>
<dbReference type="InterPro" id="IPR017943">
    <property type="entry name" value="Bactericidal_perm-incr_a/b_dom"/>
</dbReference>